<reference evidence="1" key="2">
    <citation type="submission" date="2022-01" db="EMBL/GenBank/DDBJ databases">
        <authorList>
            <person name="Yamashiro T."/>
            <person name="Shiraishi A."/>
            <person name="Satake H."/>
            <person name="Nakayama K."/>
        </authorList>
    </citation>
    <scope>NUCLEOTIDE SEQUENCE</scope>
</reference>
<keyword evidence="2" id="KW-1185">Reference proteome</keyword>
<evidence type="ECO:0000313" key="2">
    <source>
        <dbReference type="Proteomes" id="UP001151760"/>
    </source>
</evidence>
<evidence type="ECO:0000313" key="1">
    <source>
        <dbReference type="EMBL" id="GJS66431.1"/>
    </source>
</evidence>
<gene>
    <name evidence="1" type="ORF">Tco_0680995</name>
</gene>
<evidence type="ECO:0008006" key="3">
    <source>
        <dbReference type="Google" id="ProtNLM"/>
    </source>
</evidence>
<comment type="caution">
    <text evidence="1">The sequence shown here is derived from an EMBL/GenBank/DDBJ whole genome shotgun (WGS) entry which is preliminary data.</text>
</comment>
<name>A0ABQ4XMX0_9ASTR</name>
<reference evidence="1" key="1">
    <citation type="journal article" date="2022" name="Int. J. Mol. Sci.">
        <title>Draft Genome of Tanacetum Coccineum: Genomic Comparison of Closely Related Tanacetum-Family Plants.</title>
        <authorList>
            <person name="Yamashiro T."/>
            <person name="Shiraishi A."/>
            <person name="Nakayama K."/>
            <person name="Satake H."/>
        </authorList>
    </citation>
    <scope>NUCLEOTIDE SEQUENCE</scope>
</reference>
<proteinExistence type="predicted"/>
<accession>A0ABQ4XMX0</accession>
<dbReference type="Proteomes" id="UP001151760">
    <property type="component" value="Unassembled WGS sequence"/>
</dbReference>
<sequence length="176" mass="20623">MRRFINQSNLHRPAVTRFATSFITLAQLHIQQNNLKKMTTLDDWNNIKWSKEVLRMADGDKKLAMGYIYEVMDRLKEVIVMFYDEEKKETCEKVTTGLYACIRRLTPNIAIQYLISKELDLQQNTIKLFGDPMTIRRMKTKSPDWWISYGSSTLNLQKFVIRVLSLTCSATGCERN</sequence>
<organism evidence="1 2">
    <name type="scientific">Tanacetum coccineum</name>
    <dbReference type="NCBI Taxonomy" id="301880"/>
    <lineage>
        <taxon>Eukaryota</taxon>
        <taxon>Viridiplantae</taxon>
        <taxon>Streptophyta</taxon>
        <taxon>Embryophyta</taxon>
        <taxon>Tracheophyta</taxon>
        <taxon>Spermatophyta</taxon>
        <taxon>Magnoliopsida</taxon>
        <taxon>eudicotyledons</taxon>
        <taxon>Gunneridae</taxon>
        <taxon>Pentapetalae</taxon>
        <taxon>asterids</taxon>
        <taxon>campanulids</taxon>
        <taxon>Asterales</taxon>
        <taxon>Asteraceae</taxon>
        <taxon>Asteroideae</taxon>
        <taxon>Anthemideae</taxon>
        <taxon>Anthemidinae</taxon>
        <taxon>Tanacetum</taxon>
    </lineage>
</organism>
<dbReference type="EMBL" id="BQNB010009647">
    <property type="protein sequence ID" value="GJS66431.1"/>
    <property type="molecule type" value="Genomic_DNA"/>
</dbReference>
<dbReference type="InterPro" id="IPR012337">
    <property type="entry name" value="RNaseH-like_sf"/>
</dbReference>
<dbReference type="SUPFAM" id="SSF53098">
    <property type="entry name" value="Ribonuclease H-like"/>
    <property type="match status" value="1"/>
</dbReference>
<protein>
    <recommendedName>
        <fullName evidence="3">HAT C-terminal dimerisation domain-containing protein</fullName>
    </recommendedName>
</protein>